<dbReference type="RefSeq" id="XP_040754950.1">
    <property type="nucleotide sequence ID" value="XM_040896885.1"/>
</dbReference>
<protein>
    <recommendedName>
        <fullName evidence="4">Secreted protein</fullName>
    </recommendedName>
</protein>
<gene>
    <name evidence="2" type="ORF">P175DRAFT_0500131</name>
</gene>
<feature type="signal peptide" evidence="1">
    <location>
        <begin position="1"/>
        <end position="25"/>
    </location>
</feature>
<dbReference type="VEuPathDB" id="FungiDB:P175DRAFT_0500131"/>
<name>A0A2T5M4T7_9EURO</name>
<accession>A0A2T5M4T7</accession>
<evidence type="ECO:0000313" key="2">
    <source>
        <dbReference type="EMBL" id="PTU23558.1"/>
    </source>
</evidence>
<dbReference type="GeneID" id="63813767"/>
<evidence type="ECO:0008006" key="4">
    <source>
        <dbReference type="Google" id="ProtNLM"/>
    </source>
</evidence>
<dbReference type="Proteomes" id="UP000244073">
    <property type="component" value="Unassembled WGS sequence"/>
</dbReference>
<dbReference type="AlphaFoldDB" id="A0A2T5M4T7"/>
<evidence type="ECO:0000313" key="3">
    <source>
        <dbReference type="Proteomes" id="UP000244073"/>
    </source>
</evidence>
<sequence length="92" mass="10306">MKWRLDASWMQVGLCLGLRFLHSAAFITAHSQSEGRIHLFPRHRDPLGRVTGGKEPIRDPGDYTVSSQSARRVVLFTDLISQLGISLRSTTT</sequence>
<dbReference type="EMBL" id="MSFN02000002">
    <property type="protein sequence ID" value="PTU23558.1"/>
    <property type="molecule type" value="Genomic_DNA"/>
</dbReference>
<comment type="caution">
    <text evidence="2">The sequence shown here is derived from an EMBL/GenBank/DDBJ whole genome shotgun (WGS) entry which is preliminary data.</text>
</comment>
<keyword evidence="1" id="KW-0732">Signal</keyword>
<reference evidence="2 3" key="1">
    <citation type="journal article" date="2018" name="Proc. Natl. Acad. Sci. U.S.A.">
        <title>Linking secondary metabolites to gene clusters through genome sequencing of six diverse Aspergillus species.</title>
        <authorList>
            <person name="Kaerboelling I."/>
            <person name="Vesth T.C."/>
            <person name="Frisvad J.C."/>
            <person name="Nybo J.L."/>
            <person name="Theobald S."/>
            <person name="Kuo A."/>
            <person name="Bowyer P."/>
            <person name="Matsuda Y."/>
            <person name="Mondo S."/>
            <person name="Lyhne E.K."/>
            <person name="Kogle M.E."/>
            <person name="Clum A."/>
            <person name="Lipzen A."/>
            <person name="Salamov A."/>
            <person name="Ngan C.Y."/>
            <person name="Daum C."/>
            <person name="Chiniquy J."/>
            <person name="Barry K."/>
            <person name="LaButti K."/>
            <person name="Haridas S."/>
            <person name="Simmons B.A."/>
            <person name="Magnuson J.K."/>
            <person name="Mortensen U.H."/>
            <person name="Larsen T.O."/>
            <person name="Grigoriev I.V."/>
            <person name="Baker S.E."/>
            <person name="Andersen M.R."/>
        </authorList>
    </citation>
    <scope>NUCLEOTIDE SEQUENCE [LARGE SCALE GENOMIC DNA]</scope>
    <source>
        <strain evidence="2 3">IBT 24754</strain>
    </source>
</reference>
<evidence type="ECO:0000256" key="1">
    <source>
        <dbReference type="SAM" id="SignalP"/>
    </source>
</evidence>
<feature type="chain" id="PRO_5015526866" description="Secreted protein" evidence="1">
    <location>
        <begin position="26"/>
        <end position="92"/>
    </location>
</feature>
<proteinExistence type="predicted"/>
<organism evidence="2 3">
    <name type="scientific">Aspergillus ochraceoroseus IBT 24754</name>
    <dbReference type="NCBI Taxonomy" id="1392256"/>
    <lineage>
        <taxon>Eukaryota</taxon>
        <taxon>Fungi</taxon>
        <taxon>Dikarya</taxon>
        <taxon>Ascomycota</taxon>
        <taxon>Pezizomycotina</taxon>
        <taxon>Eurotiomycetes</taxon>
        <taxon>Eurotiomycetidae</taxon>
        <taxon>Eurotiales</taxon>
        <taxon>Aspergillaceae</taxon>
        <taxon>Aspergillus</taxon>
        <taxon>Aspergillus subgen. Nidulantes</taxon>
    </lineage>
</organism>